<proteinExistence type="predicted"/>
<reference evidence="3 4" key="1">
    <citation type="journal article" date="2007" name="Science">
        <title>Sea anemone genome reveals ancestral eumetazoan gene repertoire and genomic organization.</title>
        <authorList>
            <person name="Putnam N.H."/>
            <person name="Srivastava M."/>
            <person name="Hellsten U."/>
            <person name="Dirks B."/>
            <person name="Chapman J."/>
            <person name="Salamov A."/>
            <person name="Terry A."/>
            <person name="Shapiro H."/>
            <person name="Lindquist E."/>
            <person name="Kapitonov V.V."/>
            <person name="Jurka J."/>
            <person name="Genikhovich G."/>
            <person name="Grigoriev I.V."/>
            <person name="Lucas S.M."/>
            <person name="Steele R.E."/>
            <person name="Finnerty J.R."/>
            <person name="Technau U."/>
            <person name="Martindale M.Q."/>
            <person name="Rokhsar D.S."/>
        </authorList>
    </citation>
    <scope>NUCLEOTIDE SEQUENCE [LARGE SCALE GENOMIC DNA]</scope>
    <source>
        <strain evidence="4">CH2 X CH6</strain>
    </source>
</reference>
<evidence type="ECO:0000256" key="1">
    <source>
        <dbReference type="SAM" id="Phobius"/>
    </source>
</evidence>
<dbReference type="Gene3D" id="3.90.1720.10">
    <property type="entry name" value="endopeptidase domain like (from Nostoc punctiforme)"/>
    <property type="match status" value="1"/>
</dbReference>
<dbReference type="eggNOG" id="ENOG502SXQT">
    <property type="taxonomic scope" value="Eukaryota"/>
</dbReference>
<dbReference type="Pfam" id="PF04970">
    <property type="entry name" value="LRAT"/>
    <property type="match status" value="1"/>
</dbReference>
<evidence type="ECO:0000259" key="2">
    <source>
        <dbReference type="PROSITE" id="PS51934"/>
    </source>
</evidence>
<dbReference type="AlphaFoldDB" id="A7SPK4"/>
<keyword evidence="1" id="KW-0812">Transmembrane</keyword>
<name>A7SPK4_NEMVE</name>
<keyword evidence="1" id="KW-0472">Membrane</keyword>
<protein>
    <recommendedName>
        <fullName evidence="2">LRAT domain-containing protein</fullName>
    </recommendedName>
</protein>
<dbReference type="OMA" id="YWHHFIV"/>
<dbReference type="Proteomes" id="UP000001593">
    <property type="component" value="Unassembled WGS sequence"/>
</dbReference>
<dbReference type="EMBL" id="DS469734">
    <property type="protein sequence ID" value="EDO34369.1"/>
    <property type="molecule type" value="Genomic_DNA"/>
</dbReference>
<keyword evidence="4" id="KW-1185">Reference proteome</keyword>
<feature type="domain" description="LRAT" evidence="2">
    <location>
        <begin position="63"/>
        <end position="181"/>
    </location>
</feature>
<feature type="transmembrane region" description="Helical" evidence="1">
    <location>
        <begin position="189"/>
        <end position="208"/>
    </location>
</feature>
<dbReference type="HOGENOM" id="CLU_861387_0_0_1"/>
<dbReference type="PROSITE" id="PS51934">
    <property type="entry name" value="LRAT"/>
    <property type="match status" value="1"/>
</dbReference>
<evidence type="ECO:0000313" key="4">
    <source>
        <dbReference type="Proteomes" id="UP000001593"/>
    </source>
</evidence>
<evidence type="ECO:0000313" key="3">
    <source>
        <dbReference type="EMBL" id="EDO34369.1"/>
    </source>
</evidence>
<organism evidence="3 4">
    <name type="scientific">Nematostella vectensis</name>
    <name type="common">Starlet sea anemone</name>
    <dbReference type="NCBI Taxonomy" id="45351"/>
    <lineage>
        <taxon>Eukaryota</taxon>
        <taxon>Metazoa</taxon>
        <taxon>Cnidaria</taxon>
        <taxon>Anthozoa</taxon>
        <taxon>Hexacorallia</taxon>
        <taxon>Actiniaria</taxon>
        <taxon>Edwardsiidae</taxon>
        <taxon>Nematostella</taxon>
    </lineage>
</organism>
<feature type="transmembrane region" description="Helical" evidence="1">
    <location>
        <begin position="272"/>
        <end position="290"/>
    </location>
</feature>
<feature type="transmembrane region" description="Helical" evidence="1">
    <location>
        <begin position="296"/>
        <end position="320"/>
    </location>
</feature>
<dbReference type="InParanoid" id="A7SPK4"/>
<dbReference type="InterPro" id="IPR007053">
    <property type="entry name" value="LRAT_dom"/>
</dbReference>
<feature type="transmembrane region" description="Helical" evidence="1">
    <location>
        <begin position="220"/>
        <end position="245"/>
    </location>
</feature>
<gene>
    <name evidence="3" type="ORF">NEMVEDRAFT_v1g246589</name>
</gene>
<dbReference type="OrthoDB" id="421951at2759"/>
<dbReference type="KEGG" id="nve:5505722"/>
<sequence length="323" mass="36815">MFQTLLDSHFVVSCRNMKRPTLEDASRVSREIPRYVDERVPFGKVSPRTKITSLTQLREGDHLMEESPLGYWHHFIVEKVRPNYVWRIHKTGDEQTGKRSLLAGDSAIKAEVVRDKFVLEPWAVVYRVEYPNVDVKGKVYSDRAVVRRARRRLGERNYNALLSNCEHFCVECKTGNTISYQVYDFFWSMARLVMIVLNGIFGITFFVICESTGLVANTTVVLIGLLLSFLIGLLQDILSIIFLVFRADRARTQGHVTPVDAERFKAKRVTPVVLGFVGGIGGAVLGYYHIPVPLFGYFTGAFFGNFVWQALGLMFGRWIATFL</sequence>
<accession>A7SPK4</accession>
<keyword evidence="1" id="KW-1133">Transmembrane helix</keyword>